<dbReference type="InterPro" id="IPR017476">
    <property type="entry name" value="UDP-Glc/GDP-Man"/>
</dbReference>
<feature type="domain" description="UDP-glucose/GDP-mannose dehydrogenase C-terminal" evidence="8">
    <location>
        <begin position="378"/>
        <end position="480"/>
    </location>
</feature>
<evidence type="ECO:0000256" key="1">
    <source>
        <dbReference type="ARBA" id="ARBA00004701"/>
    </source>
</evidence>
<evidence type="ECO:0000256" key="7">
    <source>
        <dbReference type="PIRNR" id="PIRNR000124"/>
    </source>
</evidence>
<dbReference type="GO" id="GO:0016491">
    <property type="term" value="F:oxidoreductase activity"/>
    <property type="evidence" value="ECO:0007669"/>
    <property type="project" value="UniProtKB-KW"/>
</dbReference>
<comment type="catalytic activity">
    <reaction evidence="6 7">
        <text>UDP-alpha-D-glucose + 2 NAD(+) + H2O = UDP-alpha-D-glucuronate + 2 NADH + 3 H(+)</text>
        <dbReference type="Rhea" id="RHEA:23596"/>
        <dbReference type="ChEBI" id="CHEBI:15377"/>
        <dbReference type="ChEBI" id="CHEBI:15378"/>
        <dbReference type="ChEBI" id="CHEBI:57540"/>
        <dbReference type="ChEBI" id="CHEBI:57945"/>
        <dbReference type="ChEBI" id="CHEBI:58052"/>
        <dbReference type="ChEBI" id="CHEBI:58885"/>
        <dbReference type="EC" id="1.1.1.22"/>
    </reaction>
</comment>
<evidence type="ECO:0000256" key="5">
    <source>
        <dbReference type="ARBA" id="ARBA00023027"/>
    </source>
</evidence>
<sequence>MIFTVNTFFTLLIKTLPSIKPLKWINHFQQKTCCSTFNSFTIYLGHPQTEQSMNMSYKMKGNVTMKKITIVGTGHVGLVTGVCFAEIGHQVTCYDINAERIEQLQKGICPFFEPELDRLLESNLNKGRVSFTNNEQEAFQHVEIIYVTVGTPPLADGSVDLQYIKEAARIIGENITNDSIVVTKSTVPIGTNKQIKAIIESFLSEGIKVDIVSNPEFLREGSAIYDTLQADRIIIGAESAIAARVVEEINKPFNRPIFKTDLNSAEMIKYAANAFLAAKISFINEVANICEEVEANIEDVSFGMGLDSRIGNHHLKAGIGYGGSCFPKDIKALLDIASQHLKSFDMLKTVIDVNNKQQHLLIDKAIQQYGSLKGKNVALLGLAFKPNTDDIRESSAITLARHLIDEGAVITAYDPKAIEKTKQVLGNQIQYASTIESALTEKEMAFIATDWDEIKDFQLGRYEELMKTPILLDGRNCYPLKEVKNYGIDYISIGRHAVLKGNAFDR</sequence>
<organism evidence="9 10">
    <name type="scientific">Bacillus lumedeiriae</name>
    <dbReference type="NCBI Taxonomy" id="3058829"/>
    <lineage>
        <taxon>Bacteria</taxon>
        <taxon>Bacillati</taxon>
        <taxon>Bacillota</taxon>
        <taxon>Bacilli</taxon>
        <taxon>Bacillales</taxon>
        <taxon>Bacillaceae</taxon>
        <taxon>Bacillus</taxon>
    </lineage>
</organism>
<comment type="similarity">
    <text evidence="2 7">Belongs to the UDP-glucose/GDP-mannose dehydrogenase family.</text>
</comment>
<evidence type="ECO:0000313" key="10">
    <source>
        <dbReference type="Proteomes" id="UP001619911"/>
    </source>
</evidence>
<evidence type="ECO:0000256" key="4">
    <source>
        <dbReference type="ARBA" id="ARBA00023002"/>
    </source>
</evidence>
<evidence type="ECO:0000256" key="3">
    <source>
        <dbReference type="ARBA" id="ARBA00012954"/>
    </source>
</evidence>
<keyword evidence="4 7" id="KW-0560">Oxidoreductase</keyword>
<dbReference type="PIRSF" id="PIRSF000124">
    <property type="entry name" value="UDPglc_GDPman_dh"/>
    <property type="match status" value="1"/>
</dbReference>
<dbReference type="PIRSF" id="PIRSF500134">
    <property type="entry name" value="UDPglc_DH_bac"/>
    <property type="match status" value="1"/>
</dbReference>
<dbReference type="EMBL" id="JAUIYO010000020">
    <property type="protein sequence ID" value="MFK2827048.1"/>
    <property type="molecule type" value="Genomic_DNA"/>
</dbReference>
<dbReference type="Gene3D" id="3.40.50.720">
    <property type="entry name" value="NAD(P)-binding Rossmann-like Domain"/>
    <property type="match status" value="2"/>
</dbReference>
<evidence type="ECO:0000256" key="6">
    <source>
        <dbReference type="ARBA" id="ARBA00047473"/>
    </source>
</evidence>
<proteinExistence type="inferred from homology"/>
<comment type="pathway">
    <text evidence="1">Nucleotide-sugar biosynthesis; UDP-alpha-D-glucuronate biosynthesis; UDP-alpha-D-glucuronate from UDP-alpha-D-glucose: step 1/1.</text>
</comment>
<dbReference type="InterPro" id="IPR014026">
    <property type="entry name" value="UDP-Glc/GDP-Man_DH_dimer"/>
</dbReference>
<dbReference type="SUPFAM" id="SSF51735">
    <property type="entry name" value="NAD(P)-binding Rossmann-fold domains"/>
    <property type="match status" value="1"/>
</dbReference>
<protein>
    <recommendedName>
        <fullName evidence="3 7">UDP-glucose 6-dehydrogenase</fullName>
        <ecNumber evidence="3 7">1.1.1.22</ecNumber>
    </recommendedName>
</protein>
<dbReference type="InterPro" id="IPR001732">
    <property type="entry name" value="UDP-Glc/GDP-Man_DH_N"/>
</dbReference>
<accession>A0ABW8ID14</accession>
<evidence type="ECO:0000259" key="8">
    <source>
        <dbReference type="SMART" id="SM00984"/>
    </source>
</evidence>
<dbReference type="Pfam" id="PF00984">
    <property type="entry name" value="UDPG_MGDP_dh"/>
    <property type="match status" value="1"/>
</dbReference>
<dbReference type="InterPro" id="IPR036291">
    <property type="entry name" value="NAD(P)-bd_dom_sf"/>
</dbReference>
<dbReference type="Pfam" id="PF03721">
    <property type="entry name" value="UDPG_MGDP_dh_N"/>
    <property type="match status" value="1"/>
</dbReference>
<dbReference type="SUPFAM" id="SSF48179">
    <property type="entry name" value="6-phosphogluconate dehydrogenase C-terminal domain-like"/>
    <property type="match status" value="1"/>
</dbReference>
<dbReference type="Proteomes" id="UP001619911">
    <property type="component" value="Unassembled WGS sequence"/>
</dbReference>
<dbReference type="SUPFAM" id="SSF52413">
    <property type="entry name" value="UDP-glucose/GDP-mannose dehydrogenase C-terminal domain"/>
    <property type="match status" value="1"/>
</dbReference>
<dbReference type="InterPro" id="IPR036220">
    <property type="entry name" value="UDP-Glc/GDP-Man_DH_C_sf"/>
</dbReference>
<dbReference type="PANTHER" id="PTHR43750:SF4">
    <property type="entry name" value="UDP-GLUCOSE 6-DEHYDROGENASE YWQF"/>
    <property type="match status" value="1"/>
</dbReference>
<dbReference type="InterPro" id="IPR028357">
    <property type="entry name" value="UDPglc_DH_bac"/>
</dbReference>
<evidence type="ECO:0000313" key="9">
    <source>
        <dbReference type="EMBL" id="MFK2827048.1"/>
    </source>
</evidence>
<dbReference type="PANTHER" id="PTHR43750">
    <property type="entry name" value="UDP-GLUCOSE 6-DEHYDROGENASE TUAD"/>
    <property type="match status" value="1"/>
</dbReference>
<dbReference type="InterPro" id="IPR008927">
    <property type="entry name" value="6-PGluconate_DH-like_C_sf"/>
</dbReference>
<dbReference type="Gene3D" id="1.20.5.100">
    <property type="entry name" value="Cytochrome c1, transmembrane anchor, C-terminal"/>
    <property type="match status" value="1"/>
</dbReference>
<dbReference type="Pfam" id="PF03720">
    <property type="entry name" value="UDPG_MGDP_dh_C"/>
    <property type="match status" value="1"/>
</dbReference>
<keyword evidence="10" id="KW-1185">Reference proteome</keyword>
<reference evidence="9 10" key="1">
    <citation type="submission" date="2023-07" db="EMBL/GenBank/DDBJ databases">
        <title>Bacillus lucianemedeirus sp. nov, a new species isolated from an immunobiological production facility.</title>
        <authorList>
            <person name="Costa L.V."/>
            <person name="Miranda R.V.S.L."/>
            <person name="Brandao M.L.L."/>
            <person name="Reis C.M.F."/>
            <person name="Frazao A.M."/>
            <person name="Cruz F.V."/>
            <person name="Baio P.V.P."/>
            <person name="Veras J.F.C."/>
            <person name="Ramos J.N."/>
            <person name="Vieira V."/>
        </authorList>
    </citation>
    <scope>NUCLEOTIDE SEQUENCE [LARGE SCALE GENOMIC DNA]</scope>
    <source>
        <strain evidence="9 10">B190/17</strain>
    </source>
</reference>
<gene>
    <name evidence="9" type="ORF">QYG89_15455</name>
</gene>
<dbReference type="InterPro" id="IPR014027">
    <property type="entry name" value="UDP-Glc/GDP-Man_DH_C"/>
</dbReference>
<name>A0ABW8ID14_9BACI</name>
<dbReference type="EC" id="1.1.1.22" evidence="3 7"/>
<evidence type="ECO:0000256" key="2">
    <source>
        <dbReference type="ARBA" id="ARBA00006601"/>
    </source>
</evidence>
<comment type="caution">
    <text evidence="9">The sequence shown here is derived from an EMBL/GenBank/DDBJ whole genome shotgun (WGS) entry which is preliminary data.</text>
</comment>
<keyword evidence="5 7" id="KW-0520">NAD</keyword>
<dbReference type="SMART" id="SM00984">
    <property type="entry name" value="UDPG_MGDP_dh_C"/>
    <property type="match status" value="1"/>
</dbReference>
<dbReference type="NCBIfam" id="TIGR03026">
    <property type="entry name" value="NDP-sugDHase"/>
    <property type="match status" value="1"/>
</dbReference>